<dbReference type="PROSITE" id="PS00444">
    <property type="entry name" value="POLYPRENYL_SYNTHASE_2"/>
    <property type="match status" value="1"/>
</dbReference>
<evidence type="ECO:0000313" key="9">
    <source>
        <dbReference type="Proteomes" id="UP000767854"/>
    </source>
</evidence>
<evidence type="ECO:0000256" key="5">
    <source>
        <dbReference type="ARBA" id="ARBA00022842"/>
    </source>
</evidence>
<dbReference type="Pfam" id="PF00348">
    <property type="entry name" value="polyprenyl_synt"/>
    <property type="match status" value="1"/>
</dbReference>
<dbReference type="EC" id="2.5.1.10" evidence="8"/>
<dbReference type="InterPro" id="IPR008949">
    <property type="entry name" value="Isoprenoid_synthase_dom_sf"/>
</dbReference>
<comment type="cofactor">
    <cofactor evidence="1">
        <name>Mg(2+)</name>
        <dbReference type="ChEBI" id="CHEBI:18420"/>
    </cofactor>
</comment>
<dbReference type="GO" id="GO:0004337">
    <property type="term" value="F:(2E,6E)-farnesyl diphosphate synthase activity"/>
    <property type="evidence" value="ECO:0007669"/>
    <property type="project" value="UniProtKB-EC"/>
</dbReference>
<dbReference type="SFLD" id="SFLDS00005">
    <property type="entry name" value="Isoprenoid_Synthase_Type_I"/>
    <property type="match status" value="1"/>
</dbReference>
<accession>A0ABS2MQ76</accession>
<dbReference type="PANTHER" id="PTHR43281:SF1">
    <property type="entry name" value="FARNESYL DIPHOSPHATE SYNTHASE"/>
    <property type="match status" value="1"/>
</dbReference>
<dbReference type="NCBIfam" id="NF045485">
    <property type="entry name" value="FPPsyn"/>
    <property type="match status" value="1"/>
</dbReference>
<keyword evidence="4" id="KW-0479">Metal-binding</keyword>
<dbReference type="EC" id="2.5.1.1" evidence="8"/>
<dbReference type="Gene3D" id="1.10.600.10">
    <property type="entry name" value="Farnesyl Diphosphate Synthase"/>
    <property type="match status" value="1"/>
</dbReference>
<dbReference type="GO" id="GO:0004311">
    <property type="term" value="F:geranylgeranyl diphosphate synthase activity"/>
    <property type="evidence" value="ECO:0007669"/>
    <property type="project" value="UniProtKB-EC"/>
</dbReference>
<dbReference type="RefSeq" id="WP_204663193.1">
    <property type="nucleotide sequence ID" value="NZ_JAFBDT010000006.1"/>
</dbReference>
<gene>
    <name evidence="8" type="ORF">JOC49_001084</name>
</gene>
<dbReference type="EC" id="2.5.1.29" evidence="8"/>
<evidence type="ECO:0000256" key="6">
    <source>
        <dbReference type="ARBA" id="ARBA00023229"/>
    </source>
</evidence>
<dbReference type="SUPFAM" id="SSF48576">
    <property type="entry name" value="Terpenoid synthases"/>
    <property type="match status" value="1"/>
</dbReference>
<dbReference type="InterPro" id="IPR053378">
    <property type="entry name" value="Prenyl_diphosphate_synthase"/>
</dbReference>
<evidence type="ECO:0000256" key="1">
    <source>
        <dbReference type="ARBA" id="ARBA00001946"/>
    </source>
</evidence>
<dbReference type="CDD" id="cd00685">
    <property type="entry name" value="Trans_IPPS_HT"/>
    <property type="match status" value="1"/>
</dbReference>
<dbReference type="InterPro" id="IPR000092">
    <property type="entry name" value="Polyprenyl_synt"/>
</dbReference>
<name>A0ABS2MQ76_9FIRM</name>
<keyword evidence="6" id="KW-0414">Isoprene biosynthesis</keyword>
<proteinExistence type="inferred from homology"/>
<dbReference type="PROSITE" id="PS00723">
    <property type="entry name" value="POLYPRENYL_SYNTHASE_1"/>
    <property type="match status" value="1"/>
</dbReference>
<keyword evidence="3 7" id="KW-0808">Transferase</keyword>
<evidence type="ECO:0000256" key="2">
    <source>
        <dbReference type="ARBA" id="ARBA00006706"/>
    </source>
</evidence>
<protein>
    <submittedName>
        <fullName evidence="8">Geranylgeranyl diphosphate synthase type II</fullName>
        <ecNumber evidence="8">2.5.1.1</ecNumber>
        <ecNumber evidence="8">2.5.1.10</ecNumber>
        <ecNumber evidence="8">2.5.1.29</ecNumber>
    </submittedName>
</protein>
<dbReference type="SFLD" id="SFLDG01017">
    <property type="entry name" value="Polyprenyl_Transferase_Like"/>
    <property type="match status" value="1"/>
</dbReference>
<evidence type="ECO:0000256" key="3">
    <source>
        <dbReference type="ARBA" id="ARBA00022679"/>
    </source>
</evidence>
<reference evidence="8 9" key="1">
    <citation type="submission" date="2021-01" db="EMBL/GenBank/DDBJ databases">
        <title>Genomic Encyclopedia of Type Strains, Phase IV (KMG-IV): sequencing the most valuable type-strain genomes for metagenomic binning, comparative biology and taxonomic classification.</title>
        <authorList>
            <person name="Goeker M."/>
        </authorList>
    </citation>
    <scope>NUCLEOTIDE SEQUENCE [LARGE SCALE GENOMIC DNA]</scope>
    <source>
        <strain evidence="8 9">DSM 24436</strain>
    </source>
</reference>
<dbReference type="Proteomes" id="UP000767854">
    <property type="component" value="Unassembled WGS sequence"/>
</dbReference>
<dbReference type="GO" id="GO:0004161">
    <property type="term" value="F:dimethylallyltranstransferase activity"/>
    <property type="evidence" value="ECO:0007669"/>
    <property type="project" value="UniProtKB-EC"/>
</dbReference>
<evidence type="ECO:0000313" key="8">
    <source>
        <dbReference type="EMBL" id="MBM7561564.1"/>
    </source>
</evidence>
<sequence length="297" mass="33441">MTYEVELRKRIDLFEKQIETKLGLAKETPAEKRIYEAMTYALNAGGKRLRPILLLEIATQYDVPYETAYPFALALEMIHTYSLIHDDLPCMDDDALRRGKPTCHIKFGEAVAVLAGDGLLNYASEIMLEAIINQEFQRCGVLAMNAILKASGPSGMILGQVADMTYAEQNMRHIDLDYINHLKTGKLLTAALVAGALLGNAPKCDVEKFKKIGEDVGLMFQMVDDLLDIKGNSEKMGKETQMDQKNKKITYPVLMGILETETHISTLKETILRQIEDLRLKSDFLVETVKFLSVREY</sequence>
<dbReference type="PANTHER" id="PTHR43281">
    <property type="entry name" value="FARNESYL DIPHOSPHATE SYNTHASE"/>
    <property type="match status" value="1"/>
</dbReference>
<evidence type="ECO:0000256" key="4">
    <source>
        <dbReference type="ARBA" id="ARBA00022723"/>
    </source>
</evidence>
<comment type="caution">
    <text evidence="8">The sequence shown here is derived from an EMBL/GenBank/DDBJ whole genome shotgun (WGS) entry which is preliminary data.</text>
</comment>
<keyword evidence="5" id="KW-0460">Magnesium</keyword>
<comment type="similarity">
    <text evidence="2 7">Belongs to the FPP/GGPP synthase family.</text>
</comment>
<dbReference type="EMBL" id="JAFBDT010000006">
    <property type="protein sequence ID" value="MBM7561564.1"/>
    <property type="molecule type" value="Genomic_DNA"/>
</dbReference>
<keyword evidence="9" id="KW-1185">Reference proteome</keyword>
<evidence type="ECO:0000256" key="7">
    <source>
        <dbReference type="RuleBase" id="RU004466"/>
    </source>
</evidence>
<dbReference type="InterPro" id="IPR033749">
    <property type="entry name" value="Polyprenyl_synt_CS"/>
</dbReference>
<organism evidence="8 9">
    <name type="scientific">Fusibacter tunisiensis</name>
    <dbReference type="NCBI Taxonomy" id="1008308"/>
    <lineage>
        <taxon>Bacteria</taxon>
        <taxon>Bacillati</taxon>
        <taxon>Bacillota</taxon>
        <taxon>Clostridia</taxon>
        <taxon>Eubacteriales</taxon>
        <taxon>Eubacteriales Family XII. Incertae Sedis</taxon>
        <taxon>Fusibacter</taxon>
    </lineage>
</organism>